<comment type="caution">
    <text evidence="1">The sequence shown here is derived from an EMBL/GenBank/DDBJ whole genome shotgun (WGS) entry which is preliminary data.</text>
</comment>
<dbReference type="Proteomes" id="UP001260188">
    <property type="component" value="Unassembled WGS sequence"/>
</dbReference>
<gene>
    <name evidence="1" type="ORF">QE367_002279</name>
</gene>
<dbReference type="SUPFAM" id="SSF48208">
    <property type="entry name" value="Six-hairpin glycosidases"/>
    <property type="match status" value="1"/>
</dbReference>
<name>A0ABU1I2Y2_9MICO</name>
<dbReference type="Pfam" id="PF03663">
    <property type="entry name" value="Glyco_hydro_76"/>
    <property type="match status" value="1"/>
</dbReference>
<dbReference type="PANTHER" id="PTHR47791:SF3">
    <property type="entry name" value="MEIOTICALLY UP-REGULATED GENE 191 PROTEIN"/>
    <property type="match status" value="1"/>
</dbReference>
<sequence>MTRPAAIVWSSRADVAQESLDHFFGVPGIQFLANSHPHDRGDTAVFNYWWLAHVVDARIDAWLRTGEARWLEAAVAARDNIVERNGGSLFNDYFDDMLWFALALERLHAATGDQRHLDDARAIWDHVVEHGWNETLGWSLAWRKQQLAYKNTPANGPLVILGARLSALDASGDHLDYAHRAFDWLTANLVGPDGFVEDGVNRNDDGAVDTQWRFTYNQGLYAGAAVELFRLTGDRAFLERAVQTAVTAVRELSDGSVFRDEGDGGDEGLFKGVYYRYLGEVLAVLADEPGFADERALLEAFLRASTDELWRTGVVDGRLRPGNDWSEPAGEWIPYSTAVSAIFAIEQRARRESAESAGETVGAGSAAAAGTVVGA</sequence>
<organism evidence="1 2">
    <name type="scientific">Microbacterium paludicola</name>
    <dbReference type="NCBI Taxonomy" id="300019"/>
    <lineage>
        <taxon>Bacteria</taxon>
        <taxon>Bacillati</taxon>
        <taxon>Actinomycetota</taxon>
        <taxon>Actinomycetes</taxon>
        <taxon>Micrococcales</taxon>
        <taxon>Microbacteriaceae</taxon>
        <taxon>Microbacterium</taxon>
    </lineage>
</organism>
<keyword evidence="2" id="KW-1185">Reference proteome</keyword>
<protein>
    <submittedName>
        <fullName evidence="1">Alpha-1,6-mannanase (GH76 family)</fullName>
    </submittedName>
</protein>
<evidence type="ECO:0000313" key="2">
    <source>
        <dbReference type="Proteomes" id="UP001260188"/>
    </source>
</evidence>
<dbReference type="RefSeq" id="WP_088379692.1">
    <property type="nucleotide sequence ID" value="NZ_JAVIZA010000001.1"/>
</dbReference>
<dbReference type="PANTHER" id="PTHR47791">
    <property type="entry name" value="MEIOTICALLY UP-REGULATED GENE 191 PROTEIN"/>
    <property type="match status" value="1"/>
</dbReference>
<dbReference type="Gene3D" id="1.50.10.20">
    <property type="match status" value="1"/>
</dbReference>
<dbReference type="InterPro" id="IPR008928">
    <property type="entry name" value="6-hairpin_glycosidase_sf"/>
</dbReference>
<dbReference type="InterPro" id="IPR005198">
    <property type="entry name" value="Glyco_hydro_76"/>
</dbReference>
<reference evidence="1 2" key="1">
    <citation type="submission" date="2023-08" db="EMBL/GenBank/DDBJ databases">
        <title>Functional and genomic diversity of the sorghum phyllosphere microbiome.</title>
        <authorList>
            <person name="Shade A."/>
        </authorList>
    </citation>
    <scope>NUCLEOTIDE SEQUENCE [LARGE SCALE GENOMIC DNA]</scope>
    <source>
        <strain evidence="1 2">SORGH_AS_0919</strain>
    </source>
</reference>
<dbReference type="EMBL" id="JAVIZA010000001">
    <property type="protein sequence ID" value="MDR6168075.1"/>
    <property type="molecule type" value="Genomic_DNA"/>
</dbReference>
<evidence type="ECO:0000313" key="1">
    <source>
        <dbReference type="EMBL" id="MDR6168075.1"/>
    </source>
</evidence>
<dbReference type="InterPro" id="IPR053169">
    <property type="entry name" value="MUG_Protein"/>
</dbReference>
<proteinExistence type="predicted"/>
<accession>A0ABU1I2Y2</accession>